<evidence type="ECO:0000256" key="2">
    <source>
        <dbReference type="ARBA" id="ARBA00023002"/>
    </source>
</evidence>
<dbReference type="InterPro" id="IPR002401">
    <property type="entry name" value="Cyt_P450_E_grp-I"/>
</dbReference>
<comment type="caution">
    <text evidence="3">The sequence shown here is derived from an EMBL/GenBank/DDBJ whole genome shotgun (WGS) entry which is preliminary data.</text>
</comment>
<gene>
    <name evidence="3" type="ORF">LTR24_002935</name>
</gene>
<dbReference type="Pfam" id="PF00067">
    <property type="entry name" value="p450"/>
    <property type="match status" value="1"/>
</dbReference>
<keyword evidence="2" id="KW-0560">Oxidoreductase</keyword>
<dbReference type="InterPro" id="IPR001128">
    <property type="entry name" value="Cyt_P450"/>
</dbReference>
<dbReference type="SUPFAM" id="SSF48264">
    <property type="entry name" value="Cytochrome P450"/>
    <property type="match status" value="1"/>
</dbReference>
<keyword evidence="4" id="KW-1185">Reference proteome</keyword>
<evidence type="ECO:0000256" key="1">
    <source>
        <dbReference type="ARBA" id="ARBA00010617"/>
    </source>
</evidence>
<evidence type="ECO:0000313" key="4">
    <source>
        <dbReference type="Proteomes" id="UP001345013"/>
    </source>
</evidence>
<proteinExistence type="inferred from homology"/>
<dbReference type="Gene3D" id="1.10.630.10">
    <property type="entry name" value="Cytochrome P450"/>
    <property type="match status" value="1"/>
</dbReference>
<sequence>MGNRNRSPSLRALEHSQGPFVRISPTEIAIADIEAWRQIHRVGSDFRKNPKWYQTQAPSQYDDNTCGVFGLNDPKKASARRQLFLRAGTRKIAAEWDPQIKQLVDLTVEKIKRDLRTGQCDVMKWWTLMTADVVGDLAFGESFDNVKNEEKNRLIQDIEMVMPLIGLRMEFPWLFELFMRTPLPQTKEYIATFDRFIGYAQVAVENTRNASKGLTKTLFSKMVPEDGSQQLPDSLIVSEASNVIVAGTDTTAMILTYLVYAVLKDDAIRQRLVAEVEAGPEHPTWEPLENMPYLNNVIQETWRRYPAISGTLPRVVPTQGATLGKFFVPAGTVVSTQAWTFQRDATVFENPLEFNPDRWLNPTPAMKEHIMVFGGPARLCVGQNIARLELLRAVAKFFRECGNTRLAASTTDESMEMMDYFTIEPRAGFCITEPA</sequence>
<dbReference type="PRINTS" id="PR00385">
    <property type="entry name" value="P450"/>
</dbReference>
<evidence type="ECO:0008006" key="5">
    <source>
        <dbReference type="Google" id="ProtNLM"/>
    </source>
</evidence>
<dbReference type="Proteomes" id="UP001345013">
    <property type="component" value="Unassembled WGS sequence"/>
</dbReference>
<dbReference type="PANTHER" id="PTHR24305:SF96">
    <property type="entry name" value="CYTOCHROME P450 MONOOXYGENASE STCB-RELATED"/>
    <property type="match status" value="1"/>
</dbReference>
<name>A0ABR0KHZ9_9EURO</name>
<organism evidence="3 4">
    <name type="scientific">Lithohypha guttulata</name>
    <dbReference type="NCBI Taxonomy" id="1690604"/>
    <lineage>
        <taxon>Eukaryota</taxon>
        <taxon>Fungi</taxon>
        <taxon>Dikarya</taxon>
        <taxon>Ascomycota</taxon>
        <taxon>Pezizomycotina</taxon>
        <taxon>Eurotiomycetes</taxon>
        <taxon>Chaetothyriomycetidae</taxon>
        <taxon>Chaetothyriales</taxon>
        <taxon>Trichomeriaceae</taxon>
        <taxon>Lithohypha</taxon>
    </lineage>
</organism>
<accession>A0ABR0KHZ9</accession>
<dbReference type="PRINTS" id="PR00463">
    <property type="entry name" value="EP450I"/>
</dbReference>
<evidence type="ECO:0000313" key="3">
    <source>
        <dbReference type="EMBL" id="KAK5095718.1"/>
    </source>
</evidence>
<protein>
    <recommendedName>
        <fullName evidence="5">Cytochrome P450</fullName>
    </recommendedName>
</protein>
<dbReference type="PANTHER" id="PTHR24305">
    <property type="entry name" value="CYTOCHROME P450"/>
    <property type="match status" value="1"/>
</dbReference>
<dbReference type="EMBL" id="JAVRRG010000026">
    <property type="protein sequence ID" value="KAK5095718.1"/>
    <property type="molecule type" value="Genomic_DNA"/>
</dbReference>
<dbReference type="InterPro" id="IPR036396">
    <property type="entry name" value="Cyt_P450_sf"/>
</dbReference>
<comment type="similarity">
    <text evidence="1">Belongs to the cytochrome P450 family.</text>
</comment>
<dbReference type="InterPro" id="IPR050121">
    <property type="entry name" value="Cytochrome_P450_monoxygenase"/>
</dbReference>
<reference evidence="3 4" key="1">
    <citation type="submission" date="2023-08" db="EMBL/GenBank/DDBJ databases">
        <title>Black Yeasts Isolated from many extreme environments.</title>
        <authorList>
            <person name="Coleine C."/>
            <person name="Stajich J.E."/>
            <person name="Selbmann L."/>
        </authorList>
    </citation>
    <scope>NUCLEOTIDE SEQUENCE [LARGE SCALE GENOMIC DNA]</scope>
    <source>
        <strain evidence="3 4">CCFEE 5885</strain>
    </source>
</reference>